<dbReference type="GO" id="GO:0045892">
    <property type="term" value="P:negative regulation of DNA-templated transcription"/>
    <property type="evidence" value="ECO:0007669"/>
    <property type="project" value="TreeGrafter"/>
</dbReference>
<dbReference type="InterPro" id="IPR036388">
    <property type="entry name" value="WH-like_DNA-bd_sf"/>
</dbReference>
<dbReference type="GeneID" id="61101606"/>
<evidence type="ECO:0000256" key="1">
    <source>
        <dbReference type="ARBA" id="ARBA00007957"/>
    </source>
</evidence>
<dbReference type="SUPFAM" id="SSF46785">
    <property type="entry name" value="Winged helix' DNA-binding domain"/>
    <property type="match status" value="1"/>
</dbReference>
<reference evidence="7 8" key="1">
    <citation type="submission" date="2019-04" db="EMBL/GenBank/DDBJ databases">
        <title>A pseudo-fructophilic Leuconostoc citreum strain F192-5 isolated from peel of satsuma mandarin: the first report for isolation and characterization of strain-dependent fructophilic-like characteristics.</title>
        <authorList>
            <person name="Maeno S."/>
            <person name="Tanizawa Y."/>
            <person name="Kajikawa A."/>
            <person name="Kanesaki Y."/>
            <person name="Kubota E."/>
            <person name="Arita M."/>
            <person name="Leon D."/>
            <person name="Endo A."/>
        </authorList>
    </citation>
    <scope>NUCLEOTIDE SEQUENCE [LARGE SCALE GENOMIC DNA]</scope>
    <source>
        <strain evidence="7 8">F192-5</strain>
    </source>
</reference>
<dbReference type="EMBL" id="BJJW01000005">
    <property type="protein sequence ID" value="GDZ83529.1"/>
    <property type="molecule type" value="Genomic_DNA"/>
</dbReference>
<keyword evidence="5" id="KW-0238">DNA-binding</keyword>
<dbReference type="Proteomes" id="UP000323274">
    <property type="component" value="Unassembled WGS sequence"/>
</dbReference>
<dbReference type="GO" id="GO:0003700">
    <property type="term" value="F:DNA-binding transcription factor activity"/>
    <property type="evidence" value="ECO:0007669"/>
    <property type="project" value="InterPro"/>
</dbReference>
<dbReference type="GO" id="GO:0000976">
    <property type="term" value="F:transcription cis-regulatory region binding"/>
    <property type="evidence" value="ECO:0007669"/>
    <property type="project" value="TreeGrafter"/>
</dbReference>
<comment type="similarity">
    <text evidence="1">Belongs to the Fur family.</text>
</comment>
<dbReference type="Pfam" id="PF01475">
    <property type="entry name" value="FUR"/>
    <property type="match status" value="1"/>
</dbReference>
<gene>
    <name evidence="7" type="primary">fur</name>
    <name evidence="7" type="ORF">LCIT_07710</name>
</gene>
<organism evidence="7 8">
    <name type="scientific">Leuconostoc citreum</name>
    <dbReference type="NCBI Taxonomy" id="33964"/>
    <lineage>
        <taxon>Bacteria</taxon>
        <taxon>Bacillati</taxon>
        <taxon>Bacillota</taxon>
        <taxon>Bacilli</taxon>
        <taxon>Lactobacillales</taxon>
        <taxon>Lactobacillaceae</taxon>
        <taxon>Leuconostoc</taxon>
    </lineage>
</organism>
<protein>
    <submittedName>
        <fullName evidence="7">Transcriptional repressor</fullName>
    </submittedName>
</protein>
<dbReference type="InterPro" id="IPR002481">
    <property type="entry name" value="FUR"/>
</dbReference>
<dbReference type="PANTHER" id="PTHR33202">
    <property type="entry name" value="ZINC UPTAKE REGULATION PROTEIN"/>
    <property type="match status" value="1"/>
</dbReference>
<keyword evidence="6" id="KW-0804">Transcription</keyword>
<name>A0A5A5TZH2_LEUCI</name>
<keyword evidence="4" id="KW-0805">Transcription regulation</keyword>
<accession>A0A5A5TZH2</accession>
<evidence type="ECO:0000256" key="3">
    <source>
        <dbReference type="ARBA" id="ARBA00022833"/>
    </source>
</evidence>
<dbReference type="GO" id="GO:1900376">
    <property type="term" value="P:regulation of secondary metabolite biosynthetic process"/>
    <property type="evidence" value="ECO:0007669"/>
    <property type="project" value="TreeGrafter"/>
</dbReference>
<evidence type="ECO:0000256" key="6">
    <source>
        <dbReference type="ARBA" id="ARBA00023163"/>
    </source>
</evidence>
<evidence type="ECO:0000313" key="8">
    <source>
        <dbReference type="Proteomes" id="UP000323274"/>
    </source>
</evidence>
<dbReference type="InterPro" id="IPR036390">
    <property type="entry name" value="WH_DNA-bd_sf"/>
</dbReference>
<dbReference type="Gene3D" id="1.10.10.10">
    <property type="entry name" value="Winged helix-like DNA-binding domain superfamily/Winged helix DNA-binding domain"/>
    <property type="match status" value="1"/>
</dbReference>
<dbReference type="PANTHER" id="PTHR33202:SF8">
    <property type="entry name" value="PEROXIDE-RESPONSIVE REPRESSOR PERR"/>
    <property type="match status" value="1"/>
</dbReference>
<sequence length="135" mass="15303">MTEPLLRDILQNHGLKATSQRLTILDYLMTHETHPTAEMIHADLTTISLATIYNTLEKLVDVGIVIVIDTQKDGKRHYDFYGEPHYHIINSRTNEIIDADNFDVKPLFEAARQASGLNITGFHIEIYGVDPDDAK</sequence>
<dbReference type="CDD" id="cd07153">
    <property type="entry name" value="Fur_like"/>
    <property type="match status" value="1"/>
</dbReference>
<keyword evidence="2" id="KW-0678">Repressor</keyword>
<evidence type="ECO:0000256" key="5">
    <source>
        <dbReference type="ARBA" id="ARBA00023125"/>
    </source>
</evidence>
<keyword evidence="3" id="KW-0862">Zinc</keyword>
<evidence type="ECO:0000313" key="7">
    <source>
        <dbReference type="EMBL" id="GDZ83529.1"/>
    </source>
</evidence>
<dbReference type="InterPro" id="IPR043135">
    <property type="entry name" value="Fur_C"/>
</dbReference>
<evidence type="ECO:0000256" key="2">
    <source>
        <dbReference type="ARBA" id="ARBA00022491"/>
    </source>
</evidence>
<dbReference type="Gene3D" id="3.30.1490.190">
    <property type="match status" value="1"/>
</dbReference>
<proteinExistence type="inferred from homology"/>
<dbReference type="OMA" id="HDHVILT"/>
<evidence type="ECO:0000256" key="4">
    <source>
        <dbReference type="ARBA" id="ARBA00023015"/>
    </source>
</evidence>
<dbReference type="RefSeq" id="WP_004904825.1">
    <property type="nucleotide sequence ID" value="NZ_BJJW01000005.1"/>
</dbReference>
<dbReference type="AlphaFoldDB" id="A0A5A5TZH2"/>
<dbReference type="GO" id="GO:0008270">
    <property type="term" value="F:zinc ion binding"/>
    <property type="evidence" value="ECO:0007669"/>
    <property type="project" value="TreeGrafter"/>
</dbReference>
<comment type="caution">
    <text evidence="7">The sequence shown here is derived from an EMBL/GenBank/DDBJ whole genome shotgun (WGS) entry which is preliminary data.</text>
</comment>